<evidence type="ECO:0000256" key="3">
    <source>
        <dbReference type="ARBA" id="ARBA00022679"/>
    </source>
</evidence>
<comment type="caution">
    <text evidence="6">The sequence shown here is derived from an EMBL/GenBank/DDBJ whole genome shotgun (WGS) entry which is preliminary data.</text>
</comment>
<evidence type="ECO:0000313" key="7">
    <source>
        <dbReference type="Proteomes" id="UP000317371"/>
    </source>
</evidence>
<name>A0A540VH90_9CHLR</name>
<dbReference type="EC" id="2.6.1.66" evidence="6"/>
<dbReference type="SUPFAM" id="SSF53383">
    <property type="entry name" value="PLP-dependent transferases"/>
    <property type="match status" value="1"/>
</dbReference>
<dbReference type="NCBIfam" id="NF006964">
    <property type="entry name" value="PRK09440.1-2"/>
    <property type="match status" value="1"/>
</dbReference>
<dbReference type="InParanoid" id="A0A540VH90"/>
<evidence type="ECO:0000259" key="5">
    <source>
        <dbReference type="Pfam" id="PF00155"/>
    </source>
</evidence>
<dbReference type="CDD" id="cd00609">
    <property type="entry name" value="AAT_like"/>
    <property type="match status" value="1"/>
</dbReference>
<dbReference type="InterPro" id="IPR015424">
    <property type="entry name" value="PyrdxlP-dep_Trfase"/>
</dbReference>
<gene>
    <name evidence="6" type="ORF">FKZ61_08600</name>
</gene>
<proteinExistence type="predicted"/>
<sequence length="416" mass="45911">MNYSKFGQKFLGDSGILRLMDDLGNAAREPGMIMLGGGNPSHIPAVEARLRERMERILDSEGDFEALVGNYDAPGGNPTFIAALAELLREECGWAVGPENIALTSGSQTAFFFLFNLFAGPYGDGRDKKILLPLAPEYIGYADAGIAGDIFVAHRPQIQHLGDHLFKYRVDFDTLTVGDNIGAICVSRPTNPTGNVLTDNEVACLSQLAKAHGIPLIVDNAYGAPFPGIIFEGATPAWEPHIIMCLSLSKLGLPGARTGIVVATPEVIRAITAMNAVISLAPGSFGPALALDLVRTREIIRLSNEVIRPHYLQKARQTVAWFQEELAGLDFYIHRPEGAFFLWLWFKDLPITCQELYRRLKERKVLVLPGHYFFPGLEALDWRHKHECIRMNYAGDPEVVRAGVRILAEEVRRAYA</sequence>
<evidence type="ECO:0000256" key="2">
    <source>
        <dbReference type="ARBA" id="ARBA00022576"/>
    </source>
</evidence>
<keyword evidence="2 6" id="KW-0032">Aminotransferase</keyword>
<evidence type="ECO:0000256" key="4">
    <source>
        <dbReference type="ARBA" id="ARBA00022898"/>
    </source>
</evidence>
<dbReference type="Proteomes" id="UP000317371">
    <property type="component" value="Unassembled WGS sequence"/>
</dbReference>
<dbReference type="GO" id="GO:0005829">
    <property type="term" value="C:cytosol"/>
    <property type="evidence" value="ECO:0007669"/>
    <property type="project" value="TreeGrafter"/>
</dbReference>
<dbReference type="Gene3D" id="3.40.640.10">
    <property type="entry name" value="Type I PLP-dependent aspartate aminotransferase-like (Major domain)"/>
    <property type="match status" value="1"/>
</dbReference>
<keyword evidence="7" id="KW-1185">Reference proteome</keyword>
<dbReference type="InterPro" id="IPR015421">
    <property type="entry name" value="PyrdxlP-dep_Trfase_major"/>
</dbReference>
<dbReference type="RefSeq" id="WP_141609688.1">
    <property type="nucleotide sequence ID" value="NZ_VIGC02000009.1"/>
</dbReference>
<dbReference type="NCBIfam" id="NF006967">
    <property type="entry name" value="PRK09440.1-5"/>
    <property type="match status" value="1"/>
</dbReference>
<dbReference type="GO" id="GO:0030170">
    <property type="term" value="F:pyridoxal phosphate binding"/>
    <property type="evidence" value="ECO:0007669"/>
    <property type="project" value="InterPro"/>
</dbReference>
<keyword evidence="3 6" id="KW-0808">Transferase</keyword>
<accession>A0A540VH90</accession>
<reference evidence="6 7" key="1">
    <citation type="submission" date="2019-06" db="EMBL/GenBank/DDBJ databases">
        <title>Genome sequence of Litorilinea aerophila BAA-2444.</title>
        <authorList>
            <person name="Maclea K.S."/>
            <person name="Maurais E.G."/>
            <person name="Iannazzi L.C."/>
        </authorList>
    </citation>
    <scope>NUCLEOTIDE SEQUENCE [LARGE SCALE GENOMIC DNA]</scope>
    <source>
        <strain evidence="6 7">ATCC BAA-2444</strain>
    </source>
</reference>
<evidence type="ECO:0000256" key="1">
    <source>
        <dbReference type="ARBA" id="ARBA00001933"/>
    </source>
</evidence>
<feature type="domain" description="Aminotransferase class I/classII large" evidence="5">
    <location>
        <begin position="69"/>
        <end position="404"/>
    </location>
</feature>
<keyword evidence="4" id="KW-0663">Pyridoxal phosphate</keyword>
<dbReference type="GO" id="GO:0009042">
    <property type="term" value="F:valine-pyruvate transaminase activity"/>
    <property type="evidence" value="ECO:0007669"/>
    <property type="project" value="UniProtKB-EC"/>
</dbReference>
<dbReference type="InterPro" id="IPR050859">
    <property type="entry name" value="Class-I_PLP-dep_aminotransf"/>
</dbReference>
<dbReference type="Pfam" id="PF00155">
    <property type="entry name" value="Aminotran_1_2"/>
    <property type="match status" value="1"/>
</dbReference>
<dbReference type="GO" id="GO:1901605">
    <property type="term" value="P:alpha-amino acid metabolic process"/>
    <property type="evidence" value="ECO:0007669"/>
    <property type="project" value="TreeGrafter"/>
</dbReference>
<dbReference type="PANTHER" id="PTHR42790">
    <property type="entry name" value="AMINOTRANSFERASE"/>
    <property type="match status" value="1"/>
</dbReference>
<dbReference type="PANTHER" id="PTHR42790:SF4">
    <property type="entry name" value="VALINE--PYRUVATE AMINOTRANSFERASE"/>
    <property type="match status" value="1"/>
</dbReference>
<organism evidence="6 7">
    <name type="scientific">Litorilinea aerophila</name>
    <dbReference type="NCBI Taxonomy" id="1204385"/>
    <lineage>
        <taxon>Bacteria</taxon>
        <taxon>Bacillati</taxon>
        <taxon>Chloroflexota</taxon>
        <taxon>Caldilineae</taxon>
        <taxon>Caldilineales</taxon>
        <taxon>Caldilineaceae</taxon>
        <taxon>Litorilinea</taxon>
    </lineage>
</organism>
<dbReference type="InterPro" id="IPR004839">
    <property type="entry name" value="Aminotransferase_I/II_large"/>
</dbReference>
<dbReference type="EMBL" id="VIGC01000009">
    <property type="protein sequence ID" value="TQE96135.1"/>
    <property type="molecule type" value="Genomic_DNA"/>
</dbReference>
<dbReference type="AlphaFoldDB" id="A0A540VH90"/>
<comment type="cofactor">
    <cofactor evidence="1">
        <name>pyridoxal 5'-phosphate</name>
        <dbReference type="ChEBI" id="CHEBI:597326"/>
    </cofactor>
</comment>
<protein>
    <submittedName>
        <fullName evidence="6">Valine--pyruvate transaminase</fullName>
        <ecNumber evidence="6">2.6.1.66</ecNumber>
    </submittedName>
</protein>
<keyword evidence="6" id="KW-0670">Pyruvate</keyword>
<evidence type="ECO:0000313" key="6">
    <source>
        <dbReference type="EMBL" id="TQE96135.1"/>
    </source>
</evidence>
<dbReference type="OrthoDB" id="9813612at2"/>